<name>A0ABV6YT32_UNCC1</name>
<feature type="transmembrane region" description="Helical" evidence="1">
    <location>
        <begin position="372"/>
        <end position="394"/>
    </location>
</feature>
<sequence length="407" mass="47539">MLYKMSLIDSFLTTINVKRVISHLFVILVILLLGIYLISSSQTRDDYLIYTYFADVAAHGYNPYAVPDTFRSEVIKPYRYSVQKSPGYVPQYYADYPALQMMVNYIIYTLLGFWGLGYVYILLFLIGLWLYTRYVSMKNGHSPDLRKVPVLFIAFMVYPPVFLHHWFDTYTDKVIFMVFILLLLVFRKQPLVFTLIVALFTAMKGAGLPIFVLFMVNLWIKEKNFKKVLFLTTIFIILATLSHLPWYPHNLQAYKWRALRQTWVGHASIFLILHKLGYYPKIAPLLCMALGYLFLLILIMRKSLHTNHMILLGVVFSLMFGTEADINRILVVVFALLLFVDNYWLWLLNFIIGYFVGDTTQLVHSDEFGKQILGWSIIWGWVGLLLINAVVHVFRDIGSKHNWVEKV</sequence>
<keyword evidence="1" id="KW-1133">Transmembrane helix</keyword>
<reference evidence="2 3" key="1">
    <citation type="submission" date="2024-09" db="EMBL/GenBank/DDBJ databases">
        <title>Laminarin stimulates single cell rates of sulfate reduction while oxygen inhibits transcriptomic activity in coastal marine sediment.</title>
        <authorList>
            <person name="Lindsay M."/>
            <person name="Orcutt B."/>
            <person name="Emerson D."/>
            <person name="Stepanauskas R."/>
            <person name="D'Angelo T."/>
        </authorList>
    </citation>
    <scope>NUCLEOTIDE SEQUENCE [LARGE SCALE GENOMIC DNA]</scope>
    <source>
        <strain evidence="2">SAG AM-311-K15</strain>
    </source>
</reference>
<dbReference type="EMBL" id="JBHPBY010000028">
    <property type="protein sequence ID" value="MFC1849256.1"/>
    <property type="molecule type" value="Genomic_DNA"/>
</dbReference>
<feature type="transmembrane region" description="Helical" evidence="1">
    <location>
        <begin position="228"/>
        <end position="246"/>
    </location>
</feature>
<evidence type="ECO:0008006" key="4">
    <source>
        <dbReference type="Google" id="ProtNLM"/>
    </source>
</evidence>
<protein>
    <recommendedName>
        <fullName evidence="4">DUF2029 domain-containing protein</fullName>
    </recommendedName>
</protein>
<feature type="transmembrane region" description="Helical" evidence="1">
    <location>
        <begin position="191"/>
        <end position="216"/>
    </location>
</feature>
<feature type="transmembrane region" description="Helical" evidence="1">
    <location>
        <begin position="105"/>
        <end position="130"/>
    </location>
</feature>
<comment type="caution">
    <text evidence="2">The sequence shown here is derived from an EMBL/GenBank/DDBJ whole genome shotgun (WGS) entry which is preliminary data.</text>
</comment>
<dbReference type="Proteomes" id="UP001594351">
    <property type="component" value="Unassembled WGS sequence"/>
</dbReference>
<evidence type="ECO:0000313" key="3">
    <source>
        <dbReference type="Proteomes" id="UP001594351"/>
    </source>
</evidence>
<keyword evidence="3" id="KW-1185">Reference proteome</keyword>
<feature type="transmembrane region" description="Helical" evidence="1">
    <location>
        <begin position="329"/>
        <end position="352"/>
    </location>
</feature>
<feature type="transmembrane region" description="Helical" evidence="1">
    <location>
        <begin position="283"/>
        <end position="300"/>
    </location>
</feature>
<gene>
    <name evidence="2" type="ORF">ACFL27_03510</name>
</gene>
<keyword evidence="1" id="KW-0472">Membrane</keyword>
<evidence type="ECO:0000313" key="2">
    <source>
        <dbReference type="EMBL" id="MFC1849256.1"/>
    </source>
</evidence>
<keyword evidence="1" id="KW-0812">Transmembrane</keyword>
<accession>A0ABV6YT32</accession>
<evidence type="ECO:0000256" key="1">
    <source>
        <dbReference type="SAM" id="Phobius"/>
    </source>
</evidence>
<proteinExistence type="predicted"/>
<organism evidence="2 3">
    <name type="scientific">candidate division CSSED10-310 bacterium</name>
    <dbReference type="NCBI Taxonomy" id="2855610"/>
    <lineage>
        <taxon>Bacteria</taxon>
        <taxon>Bacteria division CSSED10-310</taxon>
    </lineage>
</organism>
<feature type="transmembrane region" description="Helical" evidence="1">
    <location>
        <begin position="20"/>
        <end position="38"/>
    </location>
</feature>
<feature type="transmembrane region" description="Helical" evidence="1">
    <location>
        <begin position="150"/>
        <end position="167"/>
    </location>
</feature>